<sequence length="220" mass="24791">MNPGKKKDGVVLLHGILRSHLSMIGLESRFRKEGYRTLNLNYPSSRFNIEALADRLHPKIDRFAKSLEGKIHFVTHSMGGLLTRAYIARHKPANLGRVVMQGPPNQGSEVTDFWKNNWLYKTLYGPAGQQLGTCEQGPSAWNDVADYELGIIAGNRTVDIFHSSLIKGKDDGKVSVESTRLEGMTDHIILPVTHSLMMYKKPVIHQTLFFLEHGRFDHKG</sequence>
<protein>
    <recommendedName>
        <fullName evidence="1">AB hydrolase-1 domain-containing protein</fullName>
    </recommendedName>
</protein>
<reference evidence="2 3" key="1">
    <citation type="submission" date="2020-02" db="EMBL/GenBank/DDBJ databases">
        <title>Genomic and physiological characterization of two novel Nitrospinaceae genera.</title>
        <authorList>
            <person name="Mueller A.J."/>
            <person name="Jung M.-Y."/>
            <person name="Strachan C.R."/>
            <person name="Herbold C.W."/>
            <person name="Kirkegaard R.H."/>
            <person name="Daims H."/>
        </authorList>
    </citation>
    <scope>NUCLEOTIDE SEQUENCE [LARGE SCALE GENOMIC DNA]</scope>
    <source>
        <strain evidence="2">EB</strain>
    </source>
</reference>
<gene>
    <name evidence="2" type="ORF">G3M70_06140</name>
</gene>
<proteinExistence type="predicted"/>
<dbReference type="KEGG" id="nli:G3M70_06140"/>
<dbReference type="InterPro" id="IPR000073">
    <property type="entry name" value="AB_hydrolase_1"/>
</dbReference>
<dbReference type="PANTHER" id="PTHR37946">
    <property type="entry name" value="SLL1969 PROTEIN"/>
    <property type="match status" value="1"/>
</dbReference>
<evidence type="ECO:0000313" key="2">
    <source>
        <dbReference type="EMBL" id="QPJ61489.1"/>
    </source>
</evidence>
<evidence type="ECO:0000259" key="1">
    <source>
        <dbReference type="Pfam" id="PF00561"/>
    </source>
</evidence>
<dbReference type="EMBL" id="CP048685">
    <property type="protein sequence ID" value="QPJ61489.1"/>
    <property type="molecule type" value="Genomic_DNA"/>
</dbReference>
<evidence type="ECO:0000313" key="3">
    <source>
        <dbReference type="Proteomes" id="UP000594688"/>
    </source>
</evidence>
<accession>A0A7T0FZN2</accession>
<dbReference type="PANTHER" id="PTHR37946:SF1">
    <property type="entry name" value="SLL1969 PROTEIN"/>
    <property type="match status" value="1"/>
</dbReference>
<dbReference type="SUPFAM" id="SSF53474">
    <property type="entry name" value="alpha/beta-Hydrolases"/>
    <property type="match status" value="1"/>
</dbReference>
<dbReference type="Proteomes" id="UP000594688">
    <property type="component" value="Chromosome"/>
</dbReference>
<dbReference type="Pfam" id="PF00561">
    <property type="entry name" value="Abhydrolase_1"/>
    <property type="match status" value="1"/>
</dbReference>
<organism evidence="2 3">
    <name type="scientific">Candidatus Nitronauta litoralis</name>
    <dbReference type="NCBI Taxonomy" id="2705533"/>
    <lineage>
        <taxon>Bacteria</taxon>
        <taxon>Pseudomonadati</taxon>
        <taxon>Nitrospinota/Tectimicrobiota group</taxon>
        <taxon>Nitrospinota</taxon>
        <taxon>Nitrospinia</taxon>
        <taxon>Nitrospinales</taxon>
        <taxon>Nitrospinaceae</taxon>
        <taxon>Candidatus Nitronauta</taxon>
    </lineage>
</organism>
<dbReference type="InterPro" id="IPR029058">
    <property type="entry name" value="AB_hydrolase_fold"/>
</dbReference>
<name>A0A7T0FZN2_9BACT</name>
<dbReference type="Gene3D" id="3.40.50.1820">
    <property type="entry name" value="alpha/beta hydrolase"/>
    <property type="match status" value="1"/>
</dbReference>
<feature type="domain" description="AB hydrolase-1" evidence="1">
    <location>
        <begin position="10"/>
        <end position="121"/>
    </location>
</feature>
<dbReference type="AlphaFoldDB" id="A0A7T0FZN2"/>